<proteinExistence type="predicted"/>
<evidence type="ECO:0008006" key="3">
    <source>
        <dbReference type="Google" id="ProtNLM"/>
    </source>
</evidence>
<gene>
    <name evidence="1" type="ORF">GCM10008025_00780</name>
</gene>
<comment type="caution">
    <text evidence="1">The sequence shown here is derived from an EMBL/GenBank/DDBJ whole genome shotgun (WGS) entry which is preliminary data.</text>
</comment>
<name>A0A916RMC5_9BACI</name>
<accession>A0A916RMC5</accession>
<dbReference type="Proteomes" id="UP000613512">
    <property type="component" value="Unassembled WGS sequence"/>
</dbReference>
<evidence type="ECO:0000313" key="1">
    <source>
        <dbReference type="EMBL" id="GGA60601.1"/>
    </source>
</evidence>
<dbReference type="EMBL" id="BMEY01000001">
    <property type="protein sequence ID" value="GGA60601.1"/>
    <property type="molecule type" value="Genomic_DNA"/>
</dbReference>
<organism evidence="1 2">
    <name type="scientific">Ornithinibacillus halotolerans</name>
    <dbReference type="NCBI Taxonomy" id="1274357"/>
    <lineage>
        <taxon>Bacteria</taxon>
        <taxon>Bacillati</taxon>
        <taxon>Bacillota</taxon>
        <taxon>Bacilli</taxon>
        <taxon>Bacillales</taxon>
        <taxon>Bacillaceae</taxon>
        <taxon>Ornithinibacillus</taxon>
    </lineage>
</organism>
<dbReference type="InterPro" id="IPR025459">
    <property type="entry name" value="DUF4279"/>
</dbReference>
<dbReference type="Pfam" id="PF14106">
    <property type="entry name" value="DUF4279"/>
    <property type="match status" value="1"/>
</dbReference>
<protein>
    <recommendedName>
        <fullName evidence="3">DUF4279 domain-containing protein</fullName>
    </recommendedName>
</protein>
<sequence>MEQTNTYTYFGIESNGQIVSRGLVAYERGIFNPEDITNLLGIQPFQSWNKGDRSKNGREYLFSSWDAEKSDIERLDVGAQILDTIKNLKNKIPLLNQIKEQYDVNFVIMVVQYIRGDEQPHIYMNKEIIEFCYLTDTIINFDTYIDHLDDELAISE</sequence>
<evidence type="ECO:0000313" key="2">
    <source>
        <dbReference type="Proteomes" id="UP000613512"/>
    </source>
</evidence>
<dbReference type="RefSeq" id="WP_188382698.1">
    <property type="nucleotide sequence ID" value="NZ_BMEY01000001.1"/>
</dbReference>
<reference evidence="1" key="1">
    <citation type="journal article" date="2014" name="Int. J. Syst. Evol. Microbiol.">
        <title>Complete genome sequence of Corynebacterium casei LMG S-19264T (=DSM 44701T), isolated from a smear-ripened cheese.</title>
        <authorList>
            <consortium name="US DOE Joint Genome Institute (JGI-PGF)"/>
            <person name="Walter F."/>
            <person name="Albersmeier A."/>
            <person name="Kalinowski J."/>
            <person name="Ruckert C."/>
        </authorList>
    </citation>
    <scope>NUCLEOTIDE SEQUENCE</scope>
    <source>
        <strain evidence="1">CGMCC 1.12408</strain>
    </source>
</reference>
<reference evidence="1" key="2">
    <citation type="submission" date="2020-09" db="EMBL/GenBank/DDBJ databases">
        <authorList>
            <person name="Sun Q."/>
            <person name="Zhou Y."/>
        </authorList>
    </citation>
    <scope>NUCLEOTIDE SEQUENCE</scope>
    <source>
        <strain evidence="1">CGMCC 1.12408</strain>
    </source>
</reference>
<keyword evidence="2" id="KW-1185">Reference proteome</keyword>
<dbReference type="AlphaFoldDB" id="A0A916RMC5"/>